<evidence type="ECO:0000313" key="2">
    <source>
        <dbReference type="EMBL" id="KAF2968934.1"/>
    </source>
</evidence>
<gene>
    <name evidence="2" type="ORF">GQX73_g4620</name>
</gene>
<reference evidence="2 3" key="1">
    <citation type="submission" date="2019-12" db="EMBL/GenBank/DDBJ databases">
        <title>Draft genome sequence of the ascomycete Xylaria multiplex DSM 110363.</title>
        <authorList>
            <person name="Buettner E."/>
            <person name="Kellner H."/>
        </authorList>
    </citation>
    <scope>NUCLEOTIDE SEQUENCE [LARGE SCALE GENOMIC DNA]</scope>
    <source>
        <strain evidence="2 3">DSM 110363</strain>
    </source>
</reference>
<dbReference type="OrthoDB" id="5382128at2759"/>
<dbReference type="Proteomes" id="UP000481858">
    <property type="component" value="Unassembled WGS sequence"/>
</dbReference>
<keyword evidence="3" id="KW-1185">Reference proteome</keyword>
<feature type="compositionally biased region" description="Polar residues" evidence="1">
    <location>
        <begin position="26"/>
        <end position="36"/>
    </location>
</feature>
<accession>A0A7C8MYT8</accession>
<protein>
    <recommendedName>
        <fullName evidence="4">Heterokaryon incompatibility domain-containing protein</fullName>
    </recommendedName>
</protein>
<dbReference type="AlphaFoldDB" id="A0A7C8MYT8"/>
<comment type="caution">
    <text evidence="2">The sequence shown here is derived from an EMBL/GenBank/DDBJ whole genome shotgun (WGS) entry which is preliminary data.</text>
</comment>
<name>A0A7C8MYT8_9PEZI</name>
<dbReference type="EMBL" id="WUBL01000043">
    <property type="protein sequence ID" value="KAF2968934.1"/>
    <property type="molecule type" value="Genomic_DNA"/>
</dbReference>
<evidence type="ECO:0000313" key="3">
    <source>
        <dbReference type="Proteomes" id="UP000481858"/>
    </source>
</evidence>
<feature type="region of interest" description="Disordered" evidence="1">
    <location>
        <begin position="1"/>
        <end position="41"/>
    </location>
</feature>
<sequence>MGRPIIKDDEEPTLKRRRMDSGYGDHSQSSHTSQPIASLEHCDSGFGSGTRACSPILVSDEPEITITEESKASSQEPTIIIHLGSVRQQVAQSRYLSHVWRSGLDSPCVVCHQNFIDKEEPPIRTFTFETSEDLGEDASDITQLPIAPHPIRVFNRHFACLKLKRIKYIPVSHVWHEAVSEAQVVGEPTPNAIRFGYQVPISSLLALTRRFGRVEVWHDYISVPQWQTTTQQQLLLQLPNIYSYPDHMIMHLHDVSLSHLNDVVDPLSYGAFLEGIAKLTNARYFERMWVVLEYIQSKKATILSQYYDIFDKPAADLCDIAGTNLAKYISRFGQSRFNELAHAKGFLWSKRACWDDQQTWKHQDPSLRTLGAAMFIIGQKVCRDHRDYFFSLRFLLNLRQDEANINTIFSDNSFESYLALCWDALKNGDYSPLLFLPLDSEEPDPRAQWLRGYSEISHKVWDYGTCHQQAKSLVIIRDGKIKPKLESIGEVQSFEYDDFFGSAESIFHRVARKIIEVSGPCPKTFYDTISRVFPSASEKGVFTAPSAIYIDEIESQPADPDTFRKHVERLSVLAFKGEHRSETLQVSNKLLSVLGLGLPEKESSLSRIKAATQEAQWYKKKLEGLAVVRCKGCRRDFLLRATVWDHSALEAAPAEMYRIPGLLYDDTIAEGVGLVISAGRIVGKMAYATPACECRIKELVEIESQAPRCE</sequence>
<dbReference type="InParanoid" id="A0A7C8MYT8"/>
<evidence type="ECO:0008006" key="4">
    <source>
        <dbReference type="Google" id="ProtNLM"/>
    </source>
</evidence>
<evidence type="ECO:0000256" key="1">
    <source>
        <dbReference type="SAM" id="MobiDB-lite"/>
    </source>
</evidence>
<proteinExistence type="predicted"/>
<organism evidence="2 3">
    <name type="scientific">Xylaria multiplex</name>
    <dbReference type="NCBI Taxonomy" id="323545"/>
    <lineage>
        <taxon>Eukaryota</taxon>
        <taxon>Fungi</taxon>
        <taxon>Dikarya</taxon>
        <taxon>Ascomycota</taxon>
        <taxon>Pezizomycotina</taxon>
        <taxon>Sordariomycetes</taxon>
        <taxon>Xylariomycetidae</taxon>
        <taxon>Xylariales</taxon>
        <taxon>Xylariaceae</taxon>
        <taxon>Xylaria</taxon>
    </lineage>
</organism>